<accession>A0A9K3NG65</accession>
<dbReference type="Gene3D" id="1.25.40.20">
    <property type="entry name" value="Ankyrin repeat-containing domain"/>
    <property type="match status" value="1"/>
</dbReference>
<dbReference type="PANTHER" id="PTHR47303">
    <property type="match status" value="1"/>
</dbReference>
<dbReference type="Pfam" id="PF12796">
    <property type="entry name" value="Ank_2"/>
    <property type="match status" value="1"/>
</dbReference>
<sequence>MKFKCVTIRVTIHTVSNQAAEGKNYTQYLPLYRAVVEGNMKSLQDILDKDPTAVRAIITGASETALIVASHKKNNKDIVKKLISLMSPQDMAMQDSFGRTAIFGAAAVGNVEALKMMVKKNPDLPHICDIYNHLPLHFAAYADQKDSVRYLLDATNVACLDEFKRLTLVQALISGGFYGEFIV</sequence>
<organism evidence="1 2">
    <name type="scientific">Helianthus annuus</name>
    <name type="common">Common sunflower</name>
    <dbReference type="NCBI Taxonomy" id="4232"/>
    <lineage>
        <taxon>Eukaryota</taxon>
        <taxon>Viridiplantae</taxon>
        <taxon>Streptophyta</taxon>
        <taxon>Embryophyta</taxon>
        <taxon>Tracheophyta</taxon>
        <taxon>Spermatophyta</taxon>
        <taxon>Magnoliopsida</taxon>
        <taxon>eudicotyledons</taxon>
        <taxon>Gunneridae</taxon>
        <taxon>Pentapetalae</taxon>
        <taxon>asterids</taxon>
        <taxon>campanulids</taxon>
        <taxon>Asterales</taxon>
        <taxon>Asteraceae</taxon>
        <taxon>Asteroideae</taxon>
        <taxon>Heliantheae alliance</taxon>
        <taxon>Heliantheae</taxon>
        <taxon>Helianthus</taxon>
    </lineage>
</organism>
<name>A0A9K3NG65_HELAN</name>
<dbReference type="Gramene" id="mRNA:HanXRQr2_Chr07g0300311">
    <property type="protein sequence ID" value="CDS:HanXRQr2_Chr07g0300311.1"/>
    <property type="gene ID" value="HanXRQr2_Chr07g0300311"/>
</dbReference>
<protein>
    <submittedName>
        <fullName evidence="1">Ankyrin repeat-containing domain-containing protein</fullName>
    </submittedName>
</protein>
<gene>
    <name evidence="1" type="ORF">HanXRQr2_Chr07g0300311</name>
</gene>
<dbReference type="InterPro" id="IPR002110">
    <property type="entry name" value="Ankyrin_rpt"/>
</dbReference>
<keyword evidence="2" id="KW-1185">Reference proteome</keyword>
<proteinExistence type="predicted"/>
<dbReference type="SUPFAM" id="SSF48403">
    <property type="entry name" value="Ankyrin repeat"/>
    <property type="match status" value="1"/>
</dbReference>
<dbReference type="PANTHER" id="PTHR47303:SF1">
    <property type="entry name" value="NF-KAPPA-B INHIBITOR BETA"/>
    <property type="match status" value="1"/>
</dbReference>
<comment type="caution">
    <text evidence="1">The sequence shown here is derived from an EMBL/GenBank/DDBJ whole genome shotgun (WGS) entry which is preliminary data.</text>
</comment>
<dbReference type="SMART" id="SM00248">
    <property type="entry name" value="ANK"/>
    <property type="match status" value="4"/>
</dbReference>
<dbReference type="InterPro" id="IPR036770">
    <property type="entry name" value="Ankyrin_rpt-contain_sf"/>
</dbReference>
<dbReference type="Proteomes" id="UP000215914">
    <property type="component" value="Unassembled WGS sequence"/>
</dbReference>
<dbReference type="AlphaFoldDB" id="A0A9K3NG65"/>
<reference evidence="1" key="1">
    <citation type="journal article" date="2017" name="Nature">
        <title>The sunflower genome provides insights into oil metabolism, flowering and Asterid evolution.</title>
        <authorList>
            <person name="Badouin H."/>
            <person name="Gouzy J."/>
            <person name="Grassa C.J."/>
            <person name="Murat F."/>
            <person name="Staton S.E."/>
            <person name="Cottret L."/>
            <person name="Lelandais-Briere C."/>
            <person name="Owens G.L."/>
            <person name="Carrere S."/>
            <person name="Mayjonade B."/>
            <person name="Legrand L."/>
            <person name="Gill N."/>
            <person name="Kane N.C."/>
            <person name="Bowers J.E."/>
            <person name="Hubner S."/>
            <person name="Bellec A."/>
            <person name="Berard A."/>
            <person name="Berges H."/>
            <person name="Blanchet N."/>
            <person name="Boniface M.C."/>
            <person name="Brunel D."/>
            <person name="Catrice O."/>
            <person name="Chaidir N."/>
            <person name="Claudel C."/>
            <person name="Donnadieu C."/>
            <person name="Faraut T."/>
            <person name="Fievet G."/>
            <person name="Helmstetter N."/>
            <person name="King M."/>
            <person name="Knapp S.J."/>
            <person name="Lai Z."/>
            <person name="Le Paslier M.C."/>
            <person name="Lippi Y."/>
            <person name="Lorenzon L."/>
            <person name="Mandel J.R."/>
            <person name="Marage G."/>
            <person name="Marchand G."/>
            <person name="Marquand E."/>
            <person name="Bret-Mestries E."/>
            <person name="Morien E."/>
            <person name="Nambeesan S."/>
            <person name="Nguyen T."/>
            <person name="Pegot-Espagnet P."/>
            <person name="Pouilly N."/>
            <person name="Raftis F."/>
            <person name="Sallet E."/>
            <person name="Schiex T."/>
            <person name="Thomas J."/>
            <person name="Vandecasteele C."/>
            <person name="Vares D."/>
            <person name="Vear F."/>
            <person name="Vautrin S."/>
            <person name="Crespi M."/>
            <person name="Mangin B."/>
            <person name="Burke J.M."/>
            <person name="Salse J."/>
            <person name="Munos S."/>
            <person name="Vincourt P."/>
            <person name="Rieseberg L.H."/>
            <person name="Langlade N.B."/>
        </authorList>
    </citation>
    <scope>NUCLEOTIDE SEQUENCE</scope>
    <source>
        <tissue evidence="1">Leaves</tissue>
    </source>
</reference>
<reference evidence="1" key="2">
    <citation type="submission" date="2020-06" db="EMBL/GenBank/DDBJ databases">
        <title>Helianthus annuus Genome sequencing and assembly Release 2.</title>
        <authorList>
            <person name="Gouzy J."/>
            <person name="Langlade N."/>
            <person name="Munos S."/>
        </authorList>
    </citation>
    <scope>NUCLEOTIDE SEQUENCE</scope>
    <source>
        <tissue evidence="1">Leaves</tissue>
    </source>
</reference>
<evidence type="ECO:0000313" key="1">
    <source>
        <dbReference type="EMBL" id="KAF5799069.1"/>
    </source>
</evidence>
<dbReference type="EMBL" id="MNCJ02000322">
    <property type="protein sequence ID" value="KAF5799069.1"/>
    <property type="molecule type" value="Genomic_DNA"/>
</dbReference>
<evidence type="ECO:0000313" key="2">
    <source>
        <dbReference type="Proteomes" id="UP000215914"/>
    </source>
</evidence>